<feature type="compositionally biased region" description="Basic and acidic residues" evidence="1">
    <location>
        <begin position="414"/>
        <end position="431"/>
    </location>
</feature>
<organism evidence="3 4">
    <name type="scientific">Paenibacillus baekrokdamisoli</name>
    <dbReference type="NCBI Taxonomy" id="1712516"/>
    <lineage>
        <taxon>Bacteria</taxon>
        <taxon>Bacillati</taxon>
        <taxon>Bacillota</taxon>
        <taxon>Bacilli</taxon>
        <taxon>Bacillales</taxon>
        <taxon>Paenibacillaceae</taxon>
        <taxon>Paenibacillus</taxon>
    </lineage>
</organism>
<feature type="transmembrane region" description="Helical" evidence="2">
    <location>
        <begin position="265"/>
        <end position="283"/>
    </location>
</feature>
<keyword evidence="4" id="KW-1185">Reference proteome</keyword>
<dbReference type="AlphaFoldDB" id="A0A3G9IM85"/>
<dbReference type="KEGG" id="pbk:Back11_12950"/>
<accession>A0A3G9IM85</accession>
<dbReference type="OrthoDB" id="2663086at2"/>
<keyword evidence="2" id="KW-0812">Transmembrane</keyword>
<dbReference type="EMBL" id="AP019308">
    <property type="protein sequence ID" value="BBH19950.1"/>
    <property type="molecule type" value="Genomic_DNA"/>
</dbReference>
<feature type="transmembrane region" description="Helical" evidence="2">
    <location>
        <begin position="12"/>
        <end position="33"/>
    </location>
</feature>
<sequence length="431" mass="48848">MKHRWRDFTSVFVIGILELLLIFPIVLVLYLQAPPTSALWQLVVMQLFGYAVGFLLNVLLKFRNSVPLLMISLIVAGGFSWMQNGGSVEAAVETIVLTFCLFRGERLAVSSAAQGVPPRHYSLGLLAYFIVSVIFGIKHDYASSYQALFTAAGLLVLVLALFKTNRGLVDQESLSGSNKPMVEPTVRRHNQLFVGILLVITILIVFSYQIQALFGSLWSMLVARLAKLFSGSGKQNPVPEPVPNEPPPELPFPDDVKPPSHWGDYIMYGLLVLIAAALLWLVIRKLKYLPSWFKQLREKLAELFKREKQKESPQGYVDDIQNIKKPGRIGSLWRSSFKEPKLRWKDLNDYESRIRYLYRQWVGRRVRNGYSFKPHFTPSETGAELSMQQQLQDAGSAAELVRSYNSVRYGGKPVSDEQLRQLKEQQDKGGR</sequence>
<dbReference type="Pfam" id="PF13559">
    <property type="entry name" value="DUF4129"/>
    <property type="match status" value="1"/>
</dbReference>
<evidence type="ECO:0000313" key="4">
    <source>
        <dbReference type="Proteomes" id="UP000275368"/>
    </source>
</evidence>
<reference evidence="3 4" key="1">
    <citation type="submission" date="2018-11" db="EMBL/GenBank/DDBJ databases">
        <title>Complete genome sequence of Paenibacillus baekrokdamisoli strain KCTC 33723.</title>
        <authorList>
            <person name="Kang S.W."/>
            <person name="Lee K.C."/>
            <person name="Kim K.K."/>
            <person name="Kim J.S."/>
            <person name="Kim D.S."/>
            <person name="Ko S.H."/>
            <person name="Yang S.H."/>
            <person name="Lee J.S."/>
        </authorList>
    </citation>
    <scope>NUCLEOTIDE SEQUENCE [LARGE SCALE GENOMIC DNA]</scope>
    <source>
        <strain evidence="3 4">KCTC 33723</strain>
    </source>
</reference>
<feature type="transmembrane region" description="Helical" evidence="2">
    <location>
        <begin position="192"/>
        <end position="210"/>
    </location>
</feature>
<dbReference type="RefSeq" id="WP_125654664.1">
    <property type="nucleotide sequence ID" value="NZ_AP019308.1"/>
</dbReference>
<gene>
    <name evidence="3" type="ORF">Back11_12950</name>
</gene>
<feature type="transmembrane region" description="Helical" evidence="2">
    <location>
        <begin position="39"/>
        <end position="59"/>
    </location>
</feature>
<keyword evidence="2" id="KW-0472">Membrane</keyword>
<proteinExistence type="predicted"/>
<feature type="transmembrane region" description="Helical" evidence="2">
    <location>
        <begin position="121"/>
        <end position="137"/>
    </location>
</feature>
<feature type="region of interest" description="Disordered" evidence="1">
    <location>
        <begin position="409"/>
        <end position="431"/>
    </location>
</feature>
<evidence type="ECO:0000313" key="3">
    <source>
        <dbReference type="EMBL" id="BBH19950.1"/>
    </source>
</evidence>
<feature type="transmembrane region" description="Helical" evidence="2">
    <location>
        <begin position="143"/>
        <end position="162"/>
    </location>
</feature>
<evidence type="ECO:0000256" key="1">
    <source>
        <dbReference type="SAM" id="MobiDB-lite"/>
    </source>
</evidence>
<keyword evidence="2" id="KW-1133">Transmembrane helix</keyword>
<dbReference type="Proteomes" id="UP000275368">
    <property type="component" value="Chromosome"/>
</dbReference>
<evidence type="ECO:0000256" key="2">
    <source>
        <dbReference type="SAM" id="Phobius"/>
    </source>
</evidence>
<protein>
    <submittedName>
        <fullName evidence="3">Uncharacterized protein</fullName>
    </submittedName>
</protein>
<name>A0A3G9IM85_9BACL</name>
<dbReference type="InterPro" id="IPR025403">
    <property type="entry name" value="TgpA-like_C"/>
</dbReference>